<dbReference type="GO" id="GO:0016791">
    <property type="term" value="F:phosphatase activity"/>
    <property type="evidence" value="ECO:0007669"/>
    <property type="project" value="UniProtKB-ARBA"/>
</dbReference>
<keyword evidence="4" id="KW-0963">Cytoplasm</keyword>
<dbReference type="GO" id="GO:0032266">
    <property type="term" value="F:phosphatidylinositol-3-phosphate binding"/>
    <property type="evidence" value="ECO:0007669"/>
    <property type="project" value="TreeGrafter"/>
</dbReference>
<organism evidence="10 11">
    <name type="scientific">[Myrmecia] bisecta</name>
    <dbReference type="NCBI Taxonomy" id="41462"/>
    <lineage>
        <taxon>Eukaryota</taxon>
        <taxon>Viridiplantae</taxon>
        <taxon>Chlorophyta</taxon>
        <taxon>core chlorophytes</taxon>
        <taxon>Trebouxiophyceae</taxon>
        <taxon>Trebouxiales</taxon>
        <taxon>Trebouxiaceae</taxon>
        <taxon>Myrmecia</taxon>
    </lineage>
</organism>
<evidence type="ECO:0000259" key="9">
    <source>
        <dbReference type="PROSITE" id="PS50056"/>
    </source>
</evidence>
<comment type="subcellular location">
    <subcellularLocation>
        <location evidence="1">Cell projection</location>
        <location evidence="1">Cilium</location>
    </subcellularLocation>
    <subcellularLocation>
        <location evidence="2">Cytoplasm</location>
        <location evidence="2">Cytoskeleton</location>
    </subcellularLocation>
</comment>
<dbReference type="InterPro" id="IPR006606">
    <property type="entry name" value="BBL5"/>
</dbReference>
<reference evidence="10 11" key="1">
    <citation type="journal article" date="2024" name="Nat. Commun.">
        <title>Phylogenomics reveals the evolutionary origins of lichenization in chlorophyte algae.</title>
        <authorList>
            <person name="Puginier C."/>
            <person name="Libourel C."/>
            <person name="Otte J."/>
            <person name="Skaloud P."/>
            <person name="Haon M."/>
            <person name="Grisel S."/>
            <person name="Petersen M."/>
            <person name="Berrin J.G."/>
            <person name="Delaux P.M."/>
            <person name="Dal Grande F."/>
            <person name="Keller J."/>
        </authorList>
    </citation>
    <scope>NUCLEOTIDE SEQUENCE [LARGE SCALE GENOMIC DNA]</scope>
    <source>
        <strain evidence="10 11">SAG 2043</strain>
    </source>
</reference>
<keyword evidence="6" id="KW-0969">Cilium</keyword>
<dbReference type="EMBL" id="JALJOR010000007">
    <property type="protein sequence ID" value="KAK9814139.1"/>
    <property type="molecule type" value="Genomic_DNA"/>
</dbReference>
<name>A0AAW1Q1Z3_9CHLO</name>
<comment type="caution">
    <text evidence="10">The sequence shown here is derived from an EMBL/GenBank/DDBJ whole genome shotgun (WGS) entry which is preliminary data.</text>
</comment>
<dbReference type="InterPro" id="IPR029021">
    <property type="entry name" value="Prot-tyrosine_phosphatase-like"/>
</dbReference>
<dbReference type="InterPro" id="IPR057023">
    <property type="entry name" value="PTP-SAK"/>
</dbReference>
<dbReference type="PANTHER" id="PTHR21351:SF0">
    <property type="entry name" value="BARDET-BIEDL SYNDROME 5 PROTEIN"/>
    <property type="match status" value="1"/>
</dbReference>
<evidence type="ECO:0000256" key="2">
    <source>
        <dbReference type="ARBA" id="ARBA00004245"/>
    </source>
</evidence>
<dbReference type="AlphaFoldDB" id="A0AAW1Q1Z3"/>
<keyword evidence="8" id="KW-0966">Cell projection</keyword>
<comment type="similarity">
    <text evidence="3">Belongs to the BBS5 family.</text>
</comment>
<accession>A0AAW1Q1Z3</accession>
<dbReference type="PANTHER" id="PTHR21351">
    <property type="entry name" value="BARDET-BIEDL SYNDROME PROTEIN 5"/>
    <property type="match status" value="1"/>
</dbReference>
<keyword evidence="7" id="KW-0206">Cytoskeleton</keyword>
<evidence type="ECO:0000313" key="10">
    <source>
        <dbReference type="EMBL" id="KAK9814139.1"/>
    </source>
</evidence>
<dbReference type="Pfam" id="PF22784">
    <property type="entry name" value="PTP-SAK"/>
    <property type="match status" value="1"/>
</dbReference>
<dbReference type="InterPro" id="IPR000387">
    <property type="entry name" value="Tyr_Pase_dom"/>
</dbReference>
<evidence type="ECO:0000256" key="1">
    <source>
        <dbReference type="ARBA" id="ARBA00004138"/>
    </source>
</evidence>
<dbReference type="SUPFAM" id="SSF52799">
    <property type="entry name" value="(Phosphotyrosine protein) phosphatases II"/>
    <property type="match status" value="1"/>
</dbReference>
<dbReference type="GO" id="GO:0060271">
    <property type="term" value="P:cilium assembly"/>
    <property type="evidence" value="ECO:0007669"/>
    <property type="project" value="TreeGrafter"/>
</dbReference>
<feature type="domain" description="Tyrosine specific protein phosphatases" evidence="9">
    <location>
        <begin position="501"/>
        <end position="554"/>
    </location>
</feature>
<keyword evidence="5" id="KW-0378">Hydrolase</keyword>
<dbReference type="InterPro" id="IPR014003">
    <property type="entry name" value="BBS5_PH"/>
</dbReference>
<evidence type="ECO:0000313" key="11">
    <source>
        <dbReference type="Proteomes" id="UP001489004"/>
    </source>
</evidence>
<protein>
    <recommendedName>
        <fullName evidence="9">Tyrosine specific protein phosphatases domain-containing protein</fullName>
    </recommendedName>
</protein>
<sequence>MVDPAAVGQTGRWSLFGRGQQDANYVWQDQEVRFDMATTWLQLRSGEIVIDSMGFVEDTKGNNGEQGELTITNLRVLWVSQRSKRMNLSLGYNAIVSINIRQAASRLRGATQALFVMTKFNGSRFEFIFTNLVKDSPRLFTTIQAVFRAYDTTRLYRDLKLRGALILDKQLKLLPQEQIYNQVHGAWNLSNEQGNLGTFFVTNVRLVWHANLAETFNVSIPYMQIASLRMRESKFGPALVIETSPKSGGYILGFKLEPKERLEEVHKEMVSLWQVYSAKPIFGVEFSVEARPPSLSALTIQRRQDDVEITDSDHPGDTFAAYYAADEEDDQEHGIVYCEELGLAIEALKDALAPLDDKYEDTHAFKYFCNWLLPGHLMLGRYPYVEPSRCKSRSVGEQQLRWLLEGGITTFVCLQDELPPQEQLKIGGEKGFLPYRATATLLASAMSGPPSMAETEGLRNPYVDKFLPSRRTEKPDCRMQQRIELDFMHFPIVDMEIPSKDKLLGLVTELQERLERGERIYVHCWGGRGRAGTVGACLLARAYGIDADEALQRVDRAFSTRNDIGRRSPETDEQVAFIRDFIGSL</sequence>
<dbReference type="PROSITE" id="PS50056">
    <property type="entry name" value="TYR_PHOSPHATASE_2"/>
    <property type="match status" value="1"/>
</dbReference>
<dbReference type="GO" id="GO:0036064">
    <property type="term" value="C:ciliary basal body"/>
    <property type="evidence" value="ECO:0007669"/>
    <property type="project" value="TreeGrafter"/>
</dbReference>
<dbReference type="Proteomes" id="UP001489004">
    <property type="component" value="Unassembled WGS sequence"/>
</dbReference>
<evidence type="ECO:0000256" key="7">
    <source>
        <dbReference type="ARBA" id="ARBA00023212"/>
    </source>
</evidence>
<gene>
    <name evidence="10" type="ORF">WJX72_001188</name>
</gene>
<dbReference type="SMART" id="SM00683">
    <property type="entry name" value="DM16"/>
    <property type="match status" value="2"/>
</dbReference>
<keyword evidence="11" id="KW-1185">Reference proteome</keyword>
<evidence type="ECO:0000256" key="4">
    <source>
        <dbReference type="ARBA" id="ARBA00022490"/>
    </source>
</evidence>
<evidence type="ECO:0000256" key="6">
    <source>
        <dbReference type="ARBA" id="ARBA00023069"/>
    </source>
</evidence>
<evidence type="ECO:0000256" key="8">
    <source>
        <dbReference type="ARBA" id="ARBA00023273"/>
    </source>
</evidence>
<dbReference type="Gene3D" id="3.90.190.10">
    <property type="entry name" value="Protein tyrosine phosphatase superfamily"/>
    <property type="match status" value="1"/>
</dbReference>
<evidence type="ECO:0000256" key="3">
    <source>
        <dbReference type="ARBA" id="ARBA00005822"/>
    </source>
</evidence>
<evidence type="ECO:0000256" key="5">
    <source>
        <dbReference type="ARBA" id="ARBA00022801"/>
    </source>
</evidence>
<dbReference type="Pfam" id="PF07289">
    <property type="entry name" value="BBL5"/>
    <property type="match status" value="1"/>
</dbReference>
<dbReference type="GO" id="GO:0034464">
    <property type="term" value="C:BBSome"/>
    <property type="evidence" value="ECO:0007669"/>
    <property type="project" value="InterPro"/>
</dbReference>
<proteinExistence type="inferred from homology"/>